<keyword evidence="2" id="KW-1133">Transmembrane helix</keyword>
<keyword evidence="2" id="KW-0812">Transmembrane</keyword>
<dbReference type="AlphaFoldDB" id="A0A7W9PCP4"/>
<feature type="region of interest" description="Disordered" evidence="1">
    <location>
        <begin position="105"/>
        <end position="242"/>
    </location>
</feature>
<name>A0A7W9PCP4_9NOCA</name>
<feature type="compositionally biased region" description="Pro residues" evidence="1">
    <location>
        <begin position="139"/>
        <end position="163"/>
    </location>
</feature>
<accession>A0A7W9PCP4</accession>
<evidence type="ECO:0000313" key="4">
    <source>
        <dbReference type="Proteomes" id="UP000540412"/>
    </source>
</evidence>
<sequence>MSNVVLRMRRIKEIIAYVFCVIIGIGAVIAGIVMLNNDGEVDCGGHKMSAGEKCVTTSKRGSTTRDLEEQKSSNTKAAWGMIIFGPLFFGAGAFMLSREVRNARRPKGGGAQANFAAPQPNPAQPGFPPGQQFGHPAPQYAPQPGYPAPQNAPQPGYPAPQNGPQPGQFAPQHPQQPGYPNGPQPGYPNGPHPGYPAPQHPGYPAPQYAAQPGYPAPQHTPAPQQGYSPPPQGYPQPGPRQY</sequence>
<reference evidence="3 4" key="1">
    <citation type="submission" date="2020-08" db="EMBL/GenBank/DDBJ databases">
        <title>Sequencing the genomes of 1000 actinobacteria strains.</title>
        <authorList>
            <person name="Klenk H.-P."/>
        </authorList>
    </citation>
    <scope>NUCLEOTIDE SEQUENCE [LARGE SCALE GENOMIC DNA]</scope>
    <source>
        <strain evidence="3 4">DSM 43582</strain>
    </source>
</reference>
<dbReference type="EMBL" id="JACHIT010000001">
    <property type="protein sequence ID" value="MBB5913491.1"/>
    <property type="molecule type" value="Genomic_DNA"/>
</dbReference>
<feature type="transmembrane region" description="Helical" evidence="2">
    <location>
        <begin position="14"/>
        <end position="35"/>
    </location>
</feature>
<keyword evidence="4" id="KW-1185">Reference proteome</keyword>
<evidence type="ECO:0000256" key="1">
    <source>
        <dbReference type="SAM" id="MobiDB-lite"/>
    </source>
</evidence>
<feature type="compositionally biased region" description="Pro residues" evidence="1">
    <location>
        <begin position="228"/>
        <end position="242"/>
    </location>
</feature>
<feature type="compositionally biased region" description="Low complexity" evidence="1">
    <location>
        <begin position="164"/>
        <end position="179"/>
    </location>
</feature>
<gene>
    <name evidence="3" type="ORF">BJY24_002358</name>
</gene>
<feature type="compositionally biased region" description="Low complexity" evidence="1">
    <location>
        <begin position="129"/>
        <end position="138"/>
    </location>
</feature>
<protein>
    <submittedName>
        <fullName evidence="3">Uncharacterized protein</fullName>
    </submittedName>
</protein>
<feature type="compositionally biased region" description="Pro residues" evidence="1">
    <location>
        <begin position="180"/>
        <end position="204"/>
    </location>
</feature>
<evidence type="ECO:0000256" key="2">
    <source>
        <dbReference type="SAM" id="Phobius"/>
    </source>
</evidence>
<feature type="transmembrane region" description="Helical" evidence="2">
    <location>
        <begin position="77"/>
        <end position="97"/>
    </location>
</feature>
<dbReference type="Proteomes" id="UP000540412">
    <property type="component" value="Unassembled WGS sequence"/>
</dbReference>
<proteinExistence type="predicted"/>
<organism evidence="3 4">
    <name type="scientific">Nocardia transvalensis</name>
    <dbReference type="NCBI Taxonomy" id="37333"/>
    <lineage>
        <taxon>Bacteria</taxon>
        <taxon>Bacillati</taxon>
        <taxon>Actinomycetota</taxon>
        <taxon>Actinomycetes</taxon>
        <taxon>Mycobacteriales</taxon>
        <taxon>Nocardiaceae</taxon>
        <taxon>Nocardia</taxon>
    </lineage>
</organism>
<dbReference type="RefSeq" id="WP_040744807.1">
    <property type="nucleotide sequence ID" value="NZ_JACHIT010000001.1"/>
</dbReference>
<keyword evidence="2" id="KW-0472">Membrane</keyword>
<evidence type="ECO:0000313" key="3">
    <source>
        <dbReference type="EMBL" id="MBB5913491.1"/>
    </source>
</evidence>
<feature type="compositionally biased region" description="Pro residues" evidence="1">
    <location>
        <begin position="119"/>
        <end position="128"/>
    </location>
</feature>
<comment type="caution">
    <text evidence="3">The sequence shown here is derived from an EMBL/GenBank/DDBJ whole genome shotgun (WGS) entry which is preliminary data.</text>
</comment>